<sequence length="290" mass="32806">MATNKDWICFDGALSDTDTAVTPVKSRGLMYGEGVFDTLRIYSGRSLLFDSHYRRTIEGLQSLGIAIPDYLSKGYLKDAITKLLSKKRLLETDAVVRLQFWREGERGYRPTSSGDFHFSIIASECKSTYSNPHLVTVDCRRTPSRSMPSEFKYTNGINYILAAKEAKEQGGSDALMQTLDGAIAETTIANIFWFKGNVIYTPSVNCDLFPGITRSIVMELADRLSAFKLEPGKFNLNSIKDAEAVWICNSVRELLAVKAIDKKKYITDDQRFIDIKQKFENYRDQHLESL</sequence>
<evidence type="ECO:0000256" key="4">
    <source>
        <dbReference type="ARBA" id="ARBA00009320"/>
    </source>
</evidence>
<dbReference type="InterPro" id="IPR043131">
    <property type="entry name" value="BCAT-like_N"/>
</dbReference>
<dbReference type="GO" id="GO:0046394">
    <property type="term" value="P:carboxylic acid biosynthetic process"/>
    <property type="evidence" value="ECO:0007669"/>
    <property type="project" value="UniProtKB-ARBA"/>
</dbReference>
<comment type="pathway">
    <text evidence="2">Amino-acid biosynthesis; L-valine biosynthesis; L-valine from pyruvate: step 4/4.</text>
</comment>
<comment type="similarity">
    <text evidence="4">Belongs to the class-IV pyridoxal-phosphate-dependent aminotransferase family.</text>
</comment>
<dbReference type="AlphaFoldDB" id="A0A6M1SSW5"/>
<evidence type="ECO:0000313" key="10">
    <source>
        <dbReference type="Proteomes" id="UP000479132"/>
    </source>
</evidence>
<dbReference type="Gene3D" id="3.20.10.10">
    <property type="entry name" value="D-amino Acid Aminotransferase, subunit A, domain 2"/>
    <property type="match status" value="1"/>
</dbReference>
<comment type="catalytic activity">
    <reaction evidence="7">
        <text>L-isoleucine + 2-oxoglutarate = (S)-3-methyl-2-oxopentanoate + L-glutamate</text>
        <dbReference type="Rhea" id="RHEA:24801"/>
        <dbReference type="ChEBI" id="CHEBI:16810"/>
        <dbReference type="ChEBI" id="CHEBI:29985"/>
        <dbReference type="ChEBI" id="CHEBI:35146"/>
        <dbReference type="ChEBI" id="CHEBI:58045"/>
        <dbReference type="EC" id="2.6.1.42"/>
    </reaction>
</comment>
<dbReference type="GO" id="GO:0004084">
    <property type="term" value="F:branched-chain-amino-acid transaminase activity"/>
    <property type="evidence" value="ECO:0007669"/>
    <property type="project" value="UniProtKB-EC"/>
</dbReference>
<evidence type="ECO:0000256" key="6">
    <source>
        <dbReference type="ARBA" id="ARBA00048212"/>
    </source>
</evidence>
<protein>
    <recommendedName>
        <fullName evidence="5">branched-chain-amino-acid transaminase</fullName>
        <ecNumber evidence="5">2.6.1.42</ecNumber>
    </recommendedName>
</protein>
<evidence type="ECO:0000256" key="8">
    <source>
        <dbReference type="ARBA" id="ARBA00049229"/>
    </source>
</evidence>
<dbReference type="InterPro" id="IPR050571">
    <property type="entry name" value="Class-IV_PLP-Dep_Aminotrnsfr"/>
</dbReference>
<proteinExistence type="inferred from homology"/>
<dbReference type="InterPro" id="IPR043132">
    <property type="entry name" value="BCAT-like_C"/>
</dbReference>
<dbReference type="CDD" id="cd00449">
    <property type="entry name" value="PLPDE_IV"/>
    <property type="match status" value="1"/>
</dbReference>
<accession>A0A6M1SSW5</accession>
<dbReference type="Gene3D" id="3.30.470.10">
    <property type="match status" value="1"/>
</dbReference>
<comment type="pathway">
    <text evidence="1">Amino-acid biosynthesis; L-isoleucine biosynthesis; L-isoleucine from 2-oxobutanoate: step 4/4.</text>
</comment>
<reference evidence="9 10" key="1">
    <citation type="submission" date="2020-02" db="EMBL/GenBank/DDBJ databases">
        <title>Aliifodinibius halophilus 2W32, complete genome.</title>
        <authorList>
            <person name="Li Y."/>
            <person name="Wu S."/>
        </authorList>
    </citation>
    <scope>NUCLEOTIDE SEQUENCE [LARGE SCALE GENOMIC DNA]</scope>
    <source>
        <strain evidence="9 10">2W32</strain>
    </source>
</reference>
<organism evidence="9 10">
    <name type="scientific">Fodinibius halophilus</name>
    <dbReference type="NCBI Taxonomy" id="1736908"/>
    <lineage>
        <taxon>Bacteria</taxon>
        <taxon>Pseudomonadati</taxon>
        <taxon>Balneolota</taxon>
        <taxon>Balneolia</taxon>
        <taxon>Balneolales</taxon>
        <taxon>Balneolaceae</taxon>
        <taxon>Fodinibius</taxon>
    </lineage>
</organism>
<dbReference type="InterPro" id="IPR036038">
    <property type="entry name" value="Aminotransferase-like"/>
</dbReference>
<dbReference type="PANTHER" id="PTHR42743">
    <property type="entry name" value="AMINO-ACID AMINOTRANSFERASE"/>
    <property type="match status" value="1"/>
</dbReference>
<evidence type="ECO:0000256" key="1">
    <source>
        <dbReference type="ARBA" id="ARBA00004824"/>
    </source>
</evidence>
<dbReference type="SUPFAM" id="SSF56752">
    <property type="entry name" value="D-aminoacid aminotransferase-like PLP-dependent enzymes"/>
    <property type="match status" value="1"/>
</dbReference>
<evidence type="ECO:0000256" key="2">
    <source>
        <dbReference type="ARBA" id="ARBA00004931"/>
    </source>
</evidence>
<dbReference type="RefSeq" id="WP_165265377.1">
    <property type="nucleotide sequence ID" value="NZ_JAALLS010000001.1"/>
</dbReference>
<dbReference type="EC" id="2.6.1.42" evidence="5"/>
<dbReference type="Proteomes" id="UP000479132">
    <property type="component" value="Unassembled WGS sequence"/>
</dbReference>
<dbReference type="InterPro" id="IPR001544">
    <property type="entry name" value="Aminotrans_IV"/>
</dbReference>
<evidence type="ECO:0000256" key="7">
    <source>
        <dbReference type="ARBA" id="ARBA00048798"/>
    </source>
</evidence>
<dbReference type="PANTHER" id="PTHR42743:SF11">
    <property type="entry name" value="AMINODEOXYCHORISMATE LYASE"/>
    <property type="match status" value="1"/>
</dbReference>
<comment type="catalytic activity">
    <reaction evidence="8">
        <text>L-leucine + 2-oxoglutarate = 4-methyl-2-oxopentanoate + L-glutamate</text>
        <dbReference type="Rhea" id="RHEA:18321"/>
        <dbReference type="ChEBI" id="CHEBI:16810"/>
        <dbReference type="ChEBI" id="CHEBI:17865"/>
        <dbReference type="ChEBI" id="CHEBI:29985"/>
        <dbReference type="ChEBI" id="CHEBI:57427"/>
        <dbReference type="EC" id="2.6.1.42"/>
    </reaction>
</comment>
<name>A0A6M1SSW5_9BACT</name>
<dbReference type="EMBL" id="JAALLS010000001">
    <property type="protein sequence ID" value="NGP87028.1"/>
    <property type="molecule type" value="Genomic_DNA"/>
</dbReference>
<comment type="caution">
    <text evidence="9">The sequence shown here is derived from an EMBL/GenBank/DDBJ whole genome shotgun (WGS) entry which is preliminary data.</text>
</comment>
<evidence type="ECO:0000313" key="9">
    <source>
        <dbReference type="EMBL" id="NGP87028.1"/>
    </source>
</evidence>
<evidence type="ECO:0000256" key="5">
    <source>
        <dbReference type="ARBA" id="ARBA00013053"/>
    </source>
</evidence>
<comment type="catalytic activity">
    <reaction evidence="6">
        <text>L-valine + 2-oxoglutarate = 3-methyl-2-oxobutanoate + L-glutamate</text>
        <dbReference type="Rhea" id="RHEA:24813"/>
        <dbReference type="ChEBI" id="CHEBI:11851"/>
        <dbReference type="ChEBI" id="CHEBI:16810"/>
        <dbReference type="ChEBI" id="CHEBI:29985"/>
        <dbReference type="ChEBI" id="CHEBI:57762"/>
        <dbReference type="EC" id="2.6.1.42"/>
    </reaction>
</comment>
<keyword evidence="10" id="KW-1185">Reference proteome</keyword>
<dbReference type="Pfam" id="PF01063">
    <property type="entry name" value="Aminotran_4"/>
    <property type="match status" value="1"/>
</dbReference>
<gene>
    <name evidence="9" type="ORF">G3569_01575</name>
</gene>
<evidence type="ECO:0000256" key="3">
    <source>
        <dbReference type="ARBA" id="ARBA00005072"/>
    </source>
</evidence>
<comment type="pathway">
    <text evidence="3">Amino-acid biosynthesis; L-leucine biosynthesis; L-leucine from 3-methyl-2-oxobutanoate: step 4/4.</text>
</comment>